<evidence type="ECO:0000256" key="4">
    <source>
        <dbReference type="RuleBase" id="RU003345"/>
    </source>
</evidence>
<dbReference type="Pfam" id="PF00171">
    <property type="entry name" value="Aldedh"/>
    <property type="match status" value="1"/>
</dbReference>
<keyword evidence="2 4" id="KW-0560">Oxidoreductase</keyword>
<sequence>MRADCALLASHSGSNLIMTANGLTPPSKSLPIQTKLFINNEFVSAKSGKTLTSINPVDGEPIEKVEIAGAEDIDIAVKAARKAFETWKDSDGSFRRDCLYRLADLIELHEDRLAELESLDNGKPITVAKAADINLCKKIYKYYAGWADKVLGNVVPVDGHNICLTVKEPIGVVGQIIPWNFPLLMQAWKLAPALAAGCTVVMKLSEKTPLTGLLFGQLIKEAGFPPGVVNIVNGGPDVGEILARHMDVDKVAFTGSSVTGPKIVKASAESNLKKVTLELGGKSPLIVCNDADLDQALAASDIGLFLNHGQCCCAASRIYVQRGVYDEFVKKAVERAKNKKVGDPRDLTCDQGPQVDKIQFERVMSYIKSGIDEGADLLCGGKRLGDKGYFVQPTVFGNVKDHMRISREEIFGPVMQIAPFDTMEEAVRRANDTSFGLAAGICTRNIGKATKVARELKAGTVWINCYDNFDAAAPFGGYKLSGWGREKGAEALENYLETKTIMWPVDEKII</sequence>
<evidence type="ECO:0000256" key="3">
    <source>
        <dbReference type="PROSITE-ProRule" id="PRU10007"/>
    </source>
</evidence>
<dbReference type="OrthoDB" id="423271at2759"/>
<protein>
    <submittedName>
        <fullName evidence="6">Aldehyde dehydrogenase, putative</fullName>
    </submittedName>
</protein>
<dbReference type="OMA" id="GQLIMQY"/>
<feature type="domain" description="Aldehyde dehydrogenase" evidence="5">
    <location>
        <begin position="42"/>
        <end position="501"/>
    </location>
</feature>
<evidence type="ECO:0000256" key="2">
    <source>
        <dbReference type="ARBA" id="ARBA00023002"/>
    </source>
</evidence>
<dbReference type="FunFam" id="3.40.605.10:FF:000001">
    <property type="entry name" value="Aldehyde dehydrogenase 1"/>
    <property type="match status" value="1"/>
</dbReference>
<proteinExistence type="inferred from homology"/>
<keyword evidence="7" id="KW-1185">Reference proteome</keyword>
<dbReference type="InterPro" id="IPR015590">
    <property type="entry name" value="Aldehyde_DH_dom"/>
</dbReference>
<dbReference type="CDD" id="cd07091">
    <property type="entry name" value="ALDH_F1-2_Ald2-like"/>
    <property type="match status" value="1"/>
</dbReference>
<evidence type="ECO:0000313" key="6">
    <source>
        <dbReference type="EMBL" id="EER20637.1"/>
    </source>
</evidence>
<accession>C5K4E4</accession>
<dbReference type="InterPro" id="IPR016160">
    <property type="entry name" value="Ald_DH_CS_CYS"/>
</dbReference>
<dbReference type="Proteomes" id="UP000007800">
    <property type="component" value="Unassembled WGS sequence"/>
</dbReference>
<evidence type="ECO:0000256" key="1">
    <source>
        <dbReference type="ARBA" id="ARBA00009986"/>
    </source>
</evidence>
<name>C5K4E4_PERM5</name>
<dbReference type="PROSITE" id="PS00687">
    <property type="entry name" value="ALDEHYDE_DEHYDR_GLU"/>
    <property type="match status" value="1"/>
</dbReference>
<dbReference type="AlphaFoldDB" id="C5K4E4"/>
<evidence type="ECO:0000259" key="5">
    <source>
        <dbReference type="Pfam" id="PF00171"/>
    </source>
</evidence>
<dbReference type="PANTHER" id="PTHR11699">
    <property type="entry name" value="ALDEHYDE DEHYDROGENASE-RELATED"/>
    <property type="match status" value="1"/>
</dbReference>
<dbReference type="Gene3D" id="3.40.605.10">
    <property type="entry name" value="Aldehyde Dehydrogenase, Chain A, domain 1"/>
    <property type="match status" value="1"/>
</dbReference>
<dbReference type="GO" id="GO:0016620">
    <property type="term" value="F:oxidoreductase activity, acting on the aldehyde or oxo group of donors, NAD or NADP as acceptor"/>
    <property type="evidence" value="ECO:0007669"/>
    <property type="project" value="InterPro"/>
</dbReference>
<dbReference type="InterPro" id="IPR016162">
    <property type="entry name" value="Ald_DH_N"/>
</dbReference>
<organism evidence="7">
    <name type="scientific">Perkinsus marinus (strain ATCC 50983 / TXsc)</name>
    <dbReference type="NCBI Taxonomy" id="423536"/>
    <lineage>
        <taxon>Eukaryota</taxon>
        <taxon>Sar</taxon>
        <taxon>Alveolata</taxon>
        <taxon>Perkinsozoa</taxon>
        <taxon>Perkinsea</taxon>
        <taxon>Perkinsida</taxon>
        <taxon>Perkinsidae</taxon>
        <taxon>Perkinsus</taxon>
    </lineage>
</organism>
<dbReference type="Gene3D" id="3.40.309.10">
    <property type="entry name" value="Aldehyde Dehydrogenase, Chain A, domain 2"/>
    <property type="match status" value="1"/>
</dbReference>
<gene>
    <name evidence="6" type="ORF">Pmar_PMAR004301</name>
</gene>
<evidence type="ECO:0000313" key="7">
    <source>
        <dbReference type="Proteomes" id="UP000007800"/>
    </source>
</evidence>
<reference evidence="6 7" key="1">
    <citation type="submission" date="2008-07" db="EMBL/GenBank/DDBJ databases">
        <authorList>
            <person name="El-Sayed N."/>
            <person name="Caler E."/>
            <person name="Inman J."/>
            <person name="Amedeo P."/>
            <person name="Hass B."/>
            <person name="Wortman J."/>
        </authorList>
    </citation>
    <scope>NUCLEOTIDE SEQUENCE [LARGE SCALE GENOMIC DNA]</scope>
    <source>
        <strain evidence="7">ATCC 50983 / TXsc</strain>
    </source>
</reference>
<dbReference type="GeneID" id="9051032"/>
<dbReference type="RefSeq" id="XP_002788841.1">
    <property type="nucleotide sequence ID" value="XM_002788795.1"/>
</dbReference>
<dbReference type="FunFam" id="3.40.309.10:FF:000001">
    <property type="entry name" value="Mitochondrial aldehyde dehydrogenase 2"/>
    <property type="match status" value="1"/>
</dbReference>
<dbReference type="InParanoid" id="C5K4E4"/>
<dbReference type="InterPro" id="IPR029510">
    <property type="entry name" value="Ald_DH_CS_GLU"/>
</dbReference>
<dbReference type="InterPro" id="IPR016161">
    <property type="entry name" value="Ald_DH/histidinol_DH"/>
</dbReference>
<dbReference type="EMBL" id="GG670491">
    <property type="protein sequence ID" value="EER20637.1"/>
    <property type="molecule type" value="Genomic_DNA"/>
</dbReference>
<dbReference type="FunFam" id="3.40.605.10:FF:000026">
    <property type="entry name" value="Aldehyde dehydrogenase, putative"/>
    <property type="match status" value="1"/>
</dbReference>
<feature type="active site" evidence="3">
    <location>
        <position position="278"/>
    </location>
</feature>
<dbReference type="SUPFAM" id="SSF53720">
    <property type="entry name" value="ALDH-like"/>
    <property type="match status" value="1"/>
</dbReference>
<comment type="similarity">
    <text evidence="1 4">Belongs to the aldehyde dehydrogenase family.</text>
</comment>
<dbReference type="InterPro" id="IPR016163">
    <property type="entry name" value="Ald_DH_C"/>
</dbReference>
<dbReference type="PROSITE" id="PS00070">
    <property type="entry name" value="ALDEHYDE_DEHYDR_CYS"/>
    <property type="match status" value="1"/>
</dbReference>